<reference evidence="1 2" key="1">
    <citation type="submission" date="2019-02" db="EMBL/GenBank/DDBJ databases">
        <title>Sequencing the genomes of 1000 actinobacteria strains.</title>
        <authorList>
            <person name="Klenk H.-P."/>
        </authorList>
    </citation>
    <scope>NUCLEOTIDE SEQUENCE [LARGE SCALE GENOMIC DNA]</scope>
    <source>
        <strain evidence="1 2">DSM 45779</strain>
    </source>
</reference>
<organism evidence="1 2">
    <name type="scientific">Pseudonocardia sediminis</name>
    <dbReference type="NCBI Taxonomy" id="1397368"/>
    <lineage>
        <taxon>Bacteria</taxon>
        <taxon>Bacillati</taxon>
        <taxon>Actinomycetota</taxon>
        <taxon>Actinomycetes</taxon>
        <taxon>Pseudonocardiales</taxon>
        <taxon>Pseudonocardiaceae</taxon>
        <taxon>Pseudonocardia</taxon>
    </lineage>
</organism>
<dbReference type="RefSeq" id="WP_242623060.1">
    <property type="nucleotide sequence ID" value="NZ_SHKL01000001.1"/>
</dbReference>
<sequence>MSTRADAGAVTIGDPSLPARLAERLALLDEMGDLKRIRVAAAAGSVAERAFVRAWCSIAAGADPARVAVTECAAAAAATRLSGVDAWALLDAGCADAEVRSILDTAVGDVVGDGAPATLRALRAAVPDLLGHAQVGHAGVAPLGTPGFVTALARQPRAGATAPGHRRLIVEPPENHAEHCWAVAVYGALLALDGGSGPEDVGTVFLLGLAHHLHNADLPDAGFAGELALGGHLAPLVHRLTERRIAELMPGPGTRVRQALAHARGTGTAVGAAFHAADVLDRVLQVHHHARGAAFTAAAALEDLDIVHDGPVAAYHDAVLAAAGLGAPRRRPRAGPAGSGPGS</sequence>
<protein>
    <recommendedName>
        <fullName evidence="3">HD domain-containing protein</fullName>
    </recommendedName>
</protein>
<gene>
    <name evidence="1" type="ORF">EV383_2586</name>
</gene>
<evidence type="ECO:0000313" key="1">
    <source>
        <dbReference type="EMBL" id="RZT85707.1"/>
    </source>
</evidence>
<dbReference type="SUPFAM" id="SSF109604">
    <property type="entry name" value="HD-domain/PDEase-like"/>
    <property type="match status" value="1"/>
</dbReference>
<evidence type="ECO:0008006" key="3">
    <source>
        <dbReference type="Google" id="ProtNLM"/>
    </source>
</evidence>
<dbReference type="EMBL" id="SHKL01000001">
    <property type="protein sequence ID" value="RZT85707.1"/>
    <property type="molecule type" value="Genomic_DNA"/>
</dbReference>
<keyword evidence="2" id="KW-1185">Reference proteome</keyword>
<comment type="caution">
    <text evidence="1">The sequence shown here is derived from an EMBL/GenBank/DDBJ whole genome shotgun (WGS) entry which is preliminary data.</text>
</comment>
<evidence type="ECO:0000313" key="2">
    <source>
        <dbReference type="Proteomes" id="UP000291591"/>
    </source>
</evidence>
<accession>A0A4Q7UUS6</accession>
<name>A0A4Q7UUS6_PSEST</name>
<dbReference type="Proteomes" id="UP000291591">
    <property type="component" value="Unassembled WGS sequence"/>
</dbReference>
<dbReference type="Gene3D" id="1.10.3210.10">
    <property type="entry name" value="Hypothetical protein af1432"/>
    <property type="match status" value="1"/>
</dbReference>
<dbReference type="AlphaFoldDB" id="A0A4Q7UUS6"/>
<proteinExistence type="predicted"/>